<name>U1N2N0_9EURY</name>
<dbReference type="PANTHER" id="PTHR30246">
    <property type="entry name" value="2-KETO-3-DEOXY-6-PHOSPHOGLUCONATE ALDOLASE"/>
    <property type="match status" value="1"/>
</dbReference>
<dbReference type="InterPro" id="IPR013785">
    <property type="entry name" value="Aldolase_TIM"/>
</dbReference>
<dbReference type="EMBL" id="KE356560">
    <property type="protein sequence ID" value="ERG90765.1"/>
    <property type="molecule type" value="Genomic_DNA"/>
</dbReference>
<sequence>MTHNISSAFDRLRDSGVVAVMRGADADTIIDVATALHDGGVTAYEITADNANAATFISEVRASFRDSEAIVGAGTVLDVPTANDMITSGAEFVVGPTFDPDIVATCNRRGTFVAPGILTPTEALNAYEAGADLLKIFPAATVGPTHLSSIAGPLPQLPLMPTGGIDVNNVADYIDAGAAVVGAGSALMDTDAIAAGDFESITETAELFKQEIETARMRNPSSSSSS</sequence>
<protein>
    <submittedName>
        <fullName evidence="6">Entner-Doudoroff aldolase</fullName>
    </submittedName>
</protein>
<comment type="subunit">
    <text evidence="3">Homotrimer.</text>
</comment>
<dbReference type="HOGENOM" id="CLU_077795_2_0_2"/>
<reference evidence="6 7" key="1">
    <citation type="journal article" date="2013" name="PLoS ONE">
        <title>Assembly-driven community genomics of a hypersaline microbial ecosystem.</title>
        <authorList>
            <person name="Podell S."/>
            <person name="Ugalde J.A."/>
            <person name="Narasingarao P."/>
            <person name="Banfield J.F."/>
            <person name="Heidelberg K.B."/>
            <person name="Allen E.E."/>
        </authorList>
    </citation>
    <scope>NUCLEOTIDE SEQUENCE [LARGE SCALE GENOMIC DNA]</scope>
    <source>
        <strain evidence="7">J07HQW1</strain>
    </source>
</reference>
<evidence type="ECO:0000256" key="3">
    <source>
        <dbReference type="ARBA" id="ARBA00011233"/>
    </source>
</evidence>
<gene>
    <name evidence="6" type="ORF">J07HQW1_00793</name>
</gene>
<comment type="pathway">
    <text evidence="1">Carbohydrate acid metabolism.</text>
</comment>
<dbReference type="AlphaFoldDB" id="U1N2N0"/>
<dbReference type="GO" id="GO:0016829">
    <property type="term" value="F:lyase activity"/>
    <property type="evidence" value="ECO:0007669"/>
    <property type="project" value="UniProtKB-KW"/>
</dbReference>
<keyword evidence="4" id="KW-0456">Lyase</keyword>
<comment type="similarity">
    <text evidence="2">Belongs to the KHG/KDPG aldolase family.</text>
</comment>
<organism evidence="6 7">
    <name type="scientific">Haloquadratum walsbyi J07HQW1</name>
    <dbReference type="NCBI Taxonomy" id="1238424"/>
    <lineage>
        <taxon>Archaea</taxon>
        <taxon>Methanobacteriati</taxon>
        <taxon>Methanobacteriota</taxon>
        <taxon>Stenosarchaea group</taxon>
        <taxon>Halobacteria</taxon>
        <taxon>Halobacteriales</taxon>
        <taxon>Haloferacaceae</taxon>
        <taxon>Haloquadratum</taxon>
    </lineage>
</organism>
<evidence type="ECO:0000256" key="1">
    <source>
        <dbReference type="ARBA" id="ARBA00004761"/>
    </source>
</evidence>
<dbReference type="InterPro" id="IPR000887">
    <property type="entry name" value="Aldlse_KDPG_KHG"/>
</dbReference>
<accession>U1N2N0</accession>
<keyword evidence="5" id="KW-0119">Carbohydrate metabolism</keyword>
<dbReference type="PANTHER" id="PTHR30246:SF1">
    <property type="entry name" value="2-DEHYDRO-3-DEOXY-6-PHOSPHOGALACTONATE ALDOLASE-RELATED"/>
    <property type="match status" value="1"/>
</dbReference>
<evidence type="ECO:0000313" key="6">
    <source>
        <dbReference type="EMBL" id="ERG90765.1"/>
    </source>
</evidence>
<dbReference type="Gene3D" id="3.20.20.70">
    <property type="entry name" value="Aldolase class I"/>
    <property type="match status" value="1"/>
</dbReference>
<dbReference type="Proteomes" id="UP000030649">
    <property type="component" value="Unassembled WGS sequence"/>
</dbReference>
<dbReference type="CDD" id="cd00452">
    <property type="entry name" value="KDPG_aldolase"/>
    <property type="match status" value="1"/>
</dbReference>
<dbReference type="Pfam" id="PF01081">
    <property type="entry name" value="Aldolase"/>
    <property type="match status" value="1"/>
</dbReference>
<dbReference type="STRING" id="1238424.J07HQW1_00793"/>
<proteinExistence type="inferred from homology"/>
<dbReference type="NCBIfam" id="TIGR01182">
    <property type="entry name" value="eda"/>
    <property type="match status" value="1"/>
</dbReference>
<evidence type="ECO:0000313" key="7">
    <source>
        <dbReference type="Proteomes" id="UP000030649"/>
    </source>
</evidence>
<dbReference type="SUPFAM" id="SSF51569">
    <property type="entry name" value="Aldolase"/>
    <property type="match status" value="1"/>
</dbReference>
<evidence type="ECO:0000256" key="2">
    <source>
        <dbReference type="ARBA" id="ARBA00006906"/>
    </source>
</evidence>
<evidence type="ECO:0000256" key="5">
    <source>
        <dbReference type="ARBA" id="ARBA00023277"/>
    </source>
</evidence>
<evidence type="ECO:0000256" key="4">
    <source>
        <dbReference type="ARBA" id="ARBA00023239"/>
    </source>
</evidence>